<dbReference type="Gene3D" id="3.40.50.1820">
    <property type="entry name" value="alpha/beta hydrolase"/>
    <property type="match status" value="1"/>
</dbReference>
<protein>
    <submittedName>
        <fullName evidence="4">Liver carboxylesterase</fullName>
    </submittedName>
</protein>
<sequence length="116" mass="12810">MPLIKQIYVKIILDLADNRQLPMDITHPLGFLPALDESSRGNYGIMDQVAALHWVQENIPEFGGNPKNVTVFGHGYGAALVNILMLSPLARGGYSSSNNFFYSLKRIGFVGTLLFL</sequence>
<comment type="caution">
    <text evidence="4">The sequence shown here is derived from an EMBL/GenBank/DDBJ whole genome shotgun (WGS) entry which is preliminary data.</text>
</comment>
<proteinExistence type="inferred from homology"/>
<accession>A0A4Y2U157</accession>
<dbReference type="EMBL" id="BGPR01032233">
    <property type="protein sequence ID" value="GBO05694.1"/>
    <property type="molecule type" value="Genomic_DNA"/>
</dbReference>
<dbReference type="Proteomes" id="UP000499080">
    <property type="component" value="Unassembled WGS sequence"/>
</dbReference>
<evidence type="ECO:0000259" key="3">
    <source>
        <dbReference type="Pfam" id="PF00135"/>
    </source>
</evidence>
<dbReference type="PANTHER" id="PTHR43903">
    <property type="entry name" value="NEUROLIGIN"/>
    <property type="match status" value="1"/>
</dbReference>
<dbReference type="InterPro" id="IPR029058">
    <property type="entry name" value="AB_hydrolase_fold"/>
</dbReference>
<dbReference type="InterPro" id="IPR051093">
    <property type="entry name" value="Neuroligin/BSAL"/>
</dbReference>
<evidence type="ECO:0000256" key="1">
    <source>
        <dbReference type="ARBA" id="ARBA00005964"/>
    </source>
</evidence>
<organism evidence="4 5">
    <name type="scientific">Araneus ventricosus</name>
    <name type="common">Orbweaver spider</name>
    <name type="synonym">Epeira ventricosa</name>
    <dbReference type="NCBI Taxonomy" id="182803"/>
    <lineage>
        <taxon>Eukaryota</taxon>
        <taxon>Metazoa</taxon>
        <taxon>Ecdysozoa</taxon>
        <taxon>Arthropoda</taxon>
        <taxon>Chelicerata</taxon>
        <taxon>Arachnida</taxon>
        <taxon>Araneae</taxon>
        <taxon>Araneomorphae</taxon>
        <taxon>Entelegynae</taxon>
        <taxon>Araneoidea</taxon>
        <taxon>Araneidae</taxon>
        <taxon>Araneus</taxon>
    </lineage>
</organism>
<evidence type="ECO:0000313" key="4">
    <source>
        <dbReference type="EMBL" id="GBO05694.1"/>
    </source>
</evidence>
<dbReference type="InterPro" id="IPR002018">
    <property type="entry name" value="CarbesteraseB"/>
</dbReference>
<keyword evidence="2" id="KW-0325">Glycoprotein</keyword>
<dbReference type="Pfam" id="PF00135">
    <property type="entry name" value="COesterase"/>
    <property type="match status" value="1"/>
</dbReference>
<dbReference type="SUPFAM" id="SSF53474">
    <property type="entry name" value="alpha/beta-Hydrolases"/>
    <property type="match status" value="1"/>
</dbReference>
<reference evidence="4 5" key="1">
    <citation type="journal article" date="2019" name="Sci. Rep.">
        <title>Orb-weaving spider Araneus ventricosus genome elucidates the spidroin gene catalogue.</title>
        <authorList>
            <person name="Kono N."/>
            <person name="Nakamura H."/>
            <person name="Ohtoshi R."/>
            <person name="Moran D.A.P."/>
            <person name="Shinohara A."/>
            <person name="Yoshida Y."/>
            <person name="Fujiwara M."/>
            <person name="Mori M."/>
            <person name="Tomita M."/>
            <person name="Arakawa K."/>
        </authorList>
    </citation>
    <scope>NUCLEOTIDE SEQUENCE [LARGE SCALE GENOMIC DNA]</scope>
</reference>
<dbReference type="OrthoDB" id="3200163at2759"/>
<gene>
    <name evidence="4" type="primary">EST1_1</name>
    <name evidence="4" type="ORF">AVEN_80376_1</name>
</gene>
<name>A0A4Y2U157_ARAVE</name>
<dbReference type="AlphaFoldDB" id="A0A4Y2U157"/>
<keyword evidence="5" id="KW-1185">Reference proteome</keyword>
<feature type="domain" description="Carboxylesterase type B" evidence="3">
    <location>
        <begin position="28"/>
        <end position="93"/>
    </location>
</feature>
<evidence type="ECO:0000256" key="2">
    <source>
        <dbReference type="ARBA" id="ARBA00023180"/>
    </source>
</evidence>
<comment type="similarity">
    <text evidence="1">Belongs to the type-B carboxylesterase/lipase family.</text>
</comment>
<evidence type="ECO:0000313" key="5">
    <source>
        <dbReference type="Proteomes" id="UP000499080"/>
    </source>
</evidence>